<proteinExistence type="predicted"/>
<sequence length="159" mass="17196">MIPIDPITALAAVQKAVKMVKMASQTATDVAQLGPLLGSYFDAKGVAVKAARQAKKKGGSNLGAAMQIEMALKQAADFEREVQGLFFSSNNMDVWHAIKKREAEMNAEDKAEAEQEKLAEIRRAREAKEMRDLGVGIAIAAVLIGAVGWFLIQIIADRL</sequence>
<keyword evidence="1" id="KW-0175">Coiled coil</keyword>
<dbReference type="EMBL" id="BK032792">
    <property type="protein sequence ID" value="DAF60647.1"/>
    <property type="molecule type" value="Genomic_DNA"/>
</dbReference>
<feature type="transmembrane region" description="Helical" evidence="2">
    <location>
        <begin position="133"/>
        <end position="156"/>
    </location>
</feature>
<protein>
    <submittedName>
        <fullName evidence="3">Uncharacterized protein</fullName>
    </submittedName>
</protein>
<keyword evidence="2" id="KW-1133">Transmembrane helix</keyword>
<organism evidence="3">
    <name type="scientific">Podoviridae sp. ctwJH20</name>
    <dbReference type="NCBI Taxonomy" id="2827753"/>
    <lineage>
        <taxon>Viruses</taxon>
        <taxon>Duplodnaviria</taxon>
        <taxon>Heunggongvirae</taxon>
        <taxon>Uroviricota</taxon>
        <taxon>Caudoviricetes</taxon>
    </lineage>
</organism>
<evidence type="ECO:0000256" key="2">
    <source>
        <dbReference type="SAM" id="Phobius"/>
    </source>
</evidence>
<evidence type="ECO:0000313" key="3">
    <source>
        <dbReference type="EMBL" id="DAF60647.1"/>
    </source>
</evidence>
<name>A0A8S5TCD7_9CAUD</name>
<keyword evidence="2" id="KW-0812">Transmembrane</keyword>
<keyword evidence="2" id="KW-0472">Membrane</keyword>
<feature type="coiled-coil region" evidence="1">
    <location>
        <begin position="104"/>
        <end position="131"/>
    </location>
</feature>
<reference evidence="3" key="1">
    <citation type="journal article" date="2021" name="Proc. Natl. Acad. Sci. U.S.A.">
        <title>A Catalog of Tens of Thousands of Viruses from Human Metagenomes Reveals Hidden Associations with Chronic Diseases.</title>
        <authorList>
            <person name="Tisza M.J."/>
            <person name="Buck C.B."/>
        </authorList>
    </citation>
    <scope>NUCLEOTIDE SEQUENCE</scope>
    <source>
        <strain evidence="3">CtwJH20</strain>
    </source>
</reference>
<evidence type="ECO:0000256" key="1">
    <source>
        <dbReference type="SAM" id="Coils"/>
    </source>
</evidence>
<accession>A0A8S5TCD7</accession>